<evidence type="ECO:0000259" key="17">
    <source>
        <dbReference type="Pfam" id="PF17900"/>
    </source>
</evidence>
<dbReference type="GO" id="GO:0008270">
    <property type="term" value="F:zinc ion binding"/>
    <property type="evidence" value="ECO:0007669"/>
    <property type="project" value="InterPro"/>
</dbReference>
<protein>
    <recommendedName>
        <fullName evidence="5 13">Aminopeptidase N</fullName>
        <ecNumber evidence="4 13">3.4.11.2</ecNumber>
    </recommendedName>
</protein>
<dbReference type="Gene3D" id="2.60.40.1730">
    <property type="entry name" value="tricorn interacting facor f3 domain"/>
    <property type="match status" value="1"/>
</dbReference>
<dbReference type="InterPro" id="IPR027268">
    <property type="entry name" value="Peptidase_M4/M1_CTD_sf"/>
</dbReference>
<dbReference type="FunFam" id="1.10.390.10:FF:000002">
    <property type="entry name" value="Aminopeptidase N"/>
    <property type="match status" value="1"/>
</dbReference>
<keyword evidence="9 18" id="KW-0378">Hydrolase</keyword>
<dbReference type="FunFam" id="3.30.2010.30:FF:000002">
    <property type="entry name" value="Putative aminopeptidase N"/>
    <property type="match status" value="1"/>
</dbReference>
<dbReference type="InterPro" id="IPR037144">
    <property type="entry name" value="Peptidase_M1_pepN_C_sf"/>
</dbReference>
<dbReference type="FunFam" id="2.60.40.1840:FF:000001">
    <property type="entry name" value="Aminopeptidase N"/>
    <property type="match status" value="1"/>
</dbReference>
<accession>A0A840MSP3</accession>
<evidence type="ECO:0000256" key="2">
    <source>
        <dbReference type="ARBA" id="ARBA00001947"/>
    </source>
</evidence>
<dbReference type="RefSeq" id="WP_184040280.1">
    <property type="nucleotide sequence ID" value="NZ_JACHHY010000017.1"/>
</dbReference>
<feature type="domain" description="Aminopeptidase N-like N-terminal" evidence="17">
    <location>
        <begin position="95"/>
        <end position="192"/>
    </location>
</feature>
<dbReference type="EMBL" id="JACHHY010000017">
    <property type="protein sequence ID" value="MBB5019426.1"/>
    <property type="molecule type" value="Genomic_DNA"/>
</dbReference>
<gene>
    <name evidence="18" type="ORF">HNQ59_002728</name>
</gene>
<organism evidence="18 19">
    <name type="scientific">Chitinivorax tropicus</name>
    <dbReference type="NCBI Taxonomy" id="714531"/>
    <lineage>
        <taxon>Bacteria</taxon>
        <taxon>Pseudomonadati</taxon>
        <taxon>Pseudomonadota</taxon>
        <taxon>Betaproteobacteria</taxon>
        <taxon>Chitinivorax</taxon>
    </lineage>
</organism>
<sequence>MQNDAPQTIYLKDYTPPPFLIDRVDLKFDVYDDHTEVHSRMVLNRNDAHPHADAPLVLDGEELTLVQLKLDGEVLDASRYLIEGNTLTLAALPSSCILEVVTHIQPRLNTALSGLYESNHNLFTQCEAEGFRRITYFLDRPDVMARYTTTITADKQRFPVLLSNGNLVGHGNVDKQRHWVKWVDPFRKPSYLFALVAGKLVKLEDHFKTQSGKDVKLEIYVEPGNVDKCHHAMVSVKKSMKWDEEVYGLEYDLDSYMIVAVGDFNMGAMENKGLNIFNTKYVLAKPDTATDIDYAGIEAVIAHEYFHNWTGNRVTCRDWFQLSLKEGLTVFRDQMFSGDMGSHAVERIDQVRTLRTLQFPEDAGPMAHPVRPASYIEINNFYTVTVYEKGSEVVRMYHTLLGAAGFRKGMDLYFRRHDGQAVTTDDFLAAMADANETDLTQFKYWYSQAGTPIVKAIGTYDEQAHTYTLTLKQSCPATPDMQEKQPFLIPVAMGLLSPQGHELPLQLEGETQAAGTSRVLRFTESEQRFVFVNVPAKPVPSLFRGFSAPVKLDYEWHDDELTFLMAHDGDDFNRWEASQTLTLRLILRLVADHQAGRELAVPTSVIEAFRVTLLSETLDKSLIALALTLPAESYIGDQMAVVDPDAIHMVRDFVRTQLALALRDDWLKVFRANDVKGEYRFEQKAISQRALKNLCLTYLLQLDEHEMRELCVAQANSANNMTDTMGALSVLTHIACPQREPTLSAFYERWQGEALVVDKWLTLQASSTLPDTLSRVQQLLSHPAFTLKNPNKVRSLLGAFASNQVCFHDKSGAGYRFFADQVLALDKLNPQIAARMSGAFNRWKRFDGARQALMKAELTRMVETDGLSKDVYEIVSKALA</sequence>
<dbReference type="Gene3D" id="3.30.2010.30">
    <property type="match status" value="1"/>
</dbReference>
<evidence type="ECO:0000256" key="7">
    <source>
        <dbReference type="ARBA" id="ARBA00022670"/>
    </source>
</evidence>
<keyword evidence="19" id="KW-1185">Reference proteome</keyword>
<dbReference type="Gene3D" id="1.10.390.10">
    <property type="entry name" value="Neutral Protease Domain 2"/>
    <property type="match status" value="1"/>
</dbReference>
<dbReference type="Pfam" id="PF17900">
    <property type="entry name" value="Peptidase_M1_N"/>
    <property type="match status" value="1"/>
</dbReference>
<dbReference type="Pfam" id="PF17432">
    <property type="entry name" value="DUF3458_C"/>
    <property type="match status" value="1"/>
</dbReference>
<evidence type="ECO:0000256" key="11">
    <source>
        <dbReference type="ARBA" id="ARBA00023049"/>
    </source>
</evidence>
<evidence type="ECO:0000259" key="14">
    <source>
        <dbReference type="Pfam" id="PF01433"/>
    </source>
</evidence>
<keyword evidence="10" id="KW-0862">Zinc</keyword>
<dbReference type="Gene3D" id="2.60.40.1840">
    <property type="match status" value="1"/>
</dbReference>
<proteinExistence type="inferred from homology"/>
<name>A0A840MSP3_9PROT</name>
<comment type="caution">
    <text evidence="18">The sequence shown here is derived from an EMBL/GenBank/DDBJ whole genome shotgun (WGS) entry which is preliminary data.</text>
</comment>
<keyword evidence="11" id="KW-0482">Metalloprotease</keyword>
<feature type="domain" description="Peptidase M1 alanyl aminopeptidase Ig-like fold" evidence="15">
    <location>
        <begin position="450"/>
        <end position="555"/>
    </location>
</feature>
<keyword evidence="8" id="KW-0479">Metal-binding</keyword>
<dbReference type="CDD" id="cd09600">
    <property type="entry name" value="M1_APN"/>
    <property type="match status" value="1"/>
</dbReference>
<comment type="catalytic activity">
    <reaction evidence="1">
        <text>Release of an N-terminal amino acid, Xaa-|-Yaa- from a peptide, amide or arylamide. Xaa is preferably Ala, but may be most amino acids including Pro (slow action). When a terminal hydrophobic residue is followed by a prolyl residue, the two may be released as an intact Xaa-Pro dipeptide.</text>
        <dbReference type="EC" id="3.4.11.2"/>
    </reaction>
</comment>
<dbReference type="InterPro" id="IPR042097">
    <property type="entry name" value="Aminopeptidase_N-like_N_sf"/>
</dbReference>
<evidence type="ECO:0000256" key="13">
    <source>
        <dbReference type="NCBIfam" id="TIGR02414"/>
    </source>
</evidence>
<comment type="cofactor">
    <cofactor evidence="2">
        <name>Zn(2+)</name>
        <dbReference type="ChEBI" id="CHEBI:29105"/>
    </cofactor>
</comment>
<evidence type="ECO:0000256" key="9">
    <source>
        <dbReference type="ARBA" id="ARBA00022801"/>
    </source>
</evidence>
<dbReference type="FunFam" id="2.60.40.1730:FF:000005">
    <property type="entry name" value="Aminopeptidase N"/>
    <property type="match status" value="1"/>
</dbReference>
<dbReference type="GO" id="GO:0016285">
    <property type="term" value="F:alanyl aminopeptidase activity"/>
    <property type="evidence" value="ECO:0007669"/>
    <property type="project" value="UniProtKB-EC"/>
</dbReference>
<dbReference type="PANTHER" id="PTHR46322:SF1">
    <property type="entry name" value="PUROMYCIN-SENSITIVE AMINOPEPTIDASE"/>
    <property type="match status" value="1"/>
</dbReference>
<keyword evidence="7" id="KW-0645">Protease</keyword>
<evidence type="ECO:0000256" key="12">
    <source>
        <dbReference type="ARBA" id="ARBA00059739"/>
    </source>
</evidence>
<dbReference type="InterPro" id="IPR014782">
    <property type="entry name" value="Peptidase_M1_dom"/>
</dbReference>
<dbReference type="InterPro" id="IPR035414">
    <property type="entry name" value="Peptidase_M1_pepN_Ig-like"/>
</dbReference>
<keyword evidence="6 18" id="KW-0031">Aminopeptidase</keyword>
<evidence type="ECO:0000259" key="16">
    <source>
        <dbReference type="Pfam" id="PF17432"/>
    </source>
</evidence>
<dbReference type="InterPro" id="IPR001930">
    <property type="entry name" value="Peptidase_M1"/>
</dbReference>
<feature type="domain" description="Peptidase M1 alanyl aminopeptidase C-terminal" evidence="16">
    <location>
        <begin position="558"/>
        <end position="880"/>
    </location>
</feature>
<dbReference type="NCBIfam" id="TIGR02414">
    <property type="entry name" value="pepN_proteo"/>
    <property type="match status" value="1"/>
</dbReference>
<dbReference type="InterPro" id="IPR045357">
    <property type="entry name" value="Aminopeptidase_N-like_N"/>
</dbReference>
<reference evidence="18 19" key="1">
    <citation type="submission" date="2020-08" db="EMBL/GenBank/DDBJ databases">
        <title>Genomic Encyclopedia of Type Strains, Phase IV (KMG-IV): sequencing the most valuable type-strain genomes for metagenomic binning, comparative biology and taxonomic classification.</title>
        <authorList>
            <person name="Goeker M."/>
        </authorList>
    </citation>
    <scope>NUCLEOTIDE SEQUENCE [LARGE SCALE GENOMIC DNA]</scope>
    <source>
        <strain evidence="18 19">DSM 27165</strain>
    </source>
</reference>
<dbReference type="Pfam" id="PF01433">
    <property type="entry name" value="Peptidase_M1"/>
    <property type="match status" value="1"/>
</dbReference>
<dbReference type="Gene3D" id="1.25.50.10">
    <property type="entry name" value="Peptidase M1, alanyl aminopeptidase, C-terminal domain"/>
    <property type="match status" value="1"/>
</dbReference>
<dbReference type="SUPFAM" id="SSF63737">
    <property type="entry name" value="Leukotriene A4 hydrolase N-terminal domain"/>
    <property type="match status" value="1"/>
</dbReference>
<evidence type="ECO:0000256" key="3">
    <source>
        <dbReference type="ARBA" id="ARBA00010136"/>
    </source>
</evidence>
<evidence type="ECO:0000256" key="8">
    <source>
        <dbReference type="ARBA" id="ARBA00022723"/>
    </source>
</evidence>
<evidence type="ECO:0000313" key="18">
    <source>
        <dbReference type="EMBL" id="MBB5019426.1"/>
    </source>
</evidence>
<evidence type="ECO:0000256" key="10">
    <source>
        <dbReference type="ARBA" id="ARBA00022833"/>
    </source>
</evidence>
<evidence type="ECO:0000313" key="19">
    <source>
        <dbReference type="Proteomes" id="UP000575898"/>
    </source>
</evidence>
<evidence type="ECO:0000256" key="4">
    <source>
        <dbReference type="ARBA" id="ARBA00012564"/>
    </source>
</evidence>
<dbReference type="PANTHER" id="PTHR46322">
    <property type="entry name" value="PUROMYCIN-SENSITIVE AMINOPEPTIDASE"/>
    <property type="match status" value="1"/>
</dbReference>
<dbReference type="InterPro" id="IPR024601">
    <property type="entry name" value="Peptidase_M1_pepN_C"/>
</dbReference>
<dbReference type="GO" id="GO:0006508">
    <property type="term" value="P:proteolysis"/>
    <property type="evidence" value="ECO:0007669"/>
    <property type="project" value="UniProtKB-UniRule"/>
</dbReference>
<comment type="similarity">
    <text evidence="3">Belongs to the peptidase M1 family.</text>
</comment>
<dbReference type="EC" id="3.4.11.2" evidence="4 13"/>
<dbReference type="SUPFAM" id="SSF55486">
    <property type="entry name" value="Metalloproteases ('zincins'), catalytic domain"/>
    <property type="match status" value="1"/>
</dbReference>
<dbReference type="AlphaFoldDB" id="A0A840MSP3"/>
<comment type="function">
    <text evidence="12">Aminopeptidase N is involved in the degradation of intracellular peptides generated by protein breakdown during normal growth as well as in response to nutrient starvation.</text>
</comment>
<dbReference type="InterPro" id="IPR012779">
    <property type="entry name" value="Peptidase_M1_pepN"/>
</dbReference>
<dbReference type="Pfam" id="PF11940">
    <property type="entry name" value="DUF3458"/>
    <property type="match status" value="1"/>
</dbReference>
<evidence type="ECO:0000256" key="6">
    <source>
        <dbReference type="ARBA" id="ARBA00022438"/>
    </source>
</evidence>
<dbReference type="Proteomes" id="UP000575898">
    <property type="component" value="Unassembled WGS sequence"/>
</dbReference>
<dbReference type="InterPro" id="IPR038438">
    <property type="entry name" value="PepN_Ig-like_sf"/>
</dbReference>
<dbReference type="PRINTS" id="PR00756">
    <property type="entry name" value="ALADIPTASE"/>
</dbReference>
<dbReference type="GO" id="GO:0008237">
    <property type="term" value="F:metallopeptidase activity"/>
    <property type="evidence" value="ECO:0007669"/>
    <property type="project" value="UniProtKB-UniRule"/>
</dbReference>
<feature type="domain" description="Peptidase M1 membrane alanine aminopeptidase" evidence="14">
    <location>
        <begin position="233"/>
        <end position="442"/>
    </location>
</feature>
<evidence type="ECO:0000256" key="1">
    <source>
        <dbReference type="ARBA" id="ARBA00000098"/>
    </source>
</evidence>
<evidence type="ECO:0000259" key="15">
    <source>
        <dbReference type="Pfam" id="PF11940"/>
    </source>
</evidence>
<evidence type="ECO:0000256" key="5">
    <source>
        <dbReference type="ARBA" id="ARBA00015611"/>
    </source>
</evidence>